<name>A0A6P8I8X1_ACTTE</name>
<keyword evidence="1" id="KW-0175">Coiled coil</keyword>
<proteinExistence type="predicted"/>
<dbReference type="AlphaFoldDB" id="A0A6P8I8X1"/>
<dbReference type="RefSeq" id="XP_031561542.1">
    <property type="nucleotide sequence ID" value="XM_031705682.1"/>
</dbReference>
<evidence type="ECO:0000313" key="3">
    <source>
        <dbReference type="Proteomes" id="UP000515163"/>
    </source>
</evidence>
<protein>
    <submittedName>
        <fullName evidence="4">Cingulin-like protein 1</fullName>
    </submittedName>
</protein>
<feature type="coiled-coil region" evidence="1">
    <location>
        <begin position="186"/>
        <end position="437"/>
    </location>
</feature>
<keyword evidence="3" id="KW-1185">Reference proteome</keyword>
<dbReference type="Proteomes" id="UP000515163">
    <property type="component" value="Unplaced"/>
</dbReference>
<accession>A0A6P8I8X1</accession>
<gene>
    <name evidence="4" type="primary">LOC116297456</name>
</gene>
<feature type="compositionally biased region" description="Acidic residues" evidence="2">
    <location>
        <begin position="1"/>
        <end position="10"/>
    </location>
</feature>
<evidence type="ECO:0000256" key="2">
    <source>
        <dbReference type="SAM" id="MobiDB-lite"/>
    </source>
</evidence>
<dbReference type="InParanoid" id="A0A6P8I8X1"/>
<evidence type="ECO:0000313" key="4">
    <source>
        <dbReference type="RefSeq" id="XP_031561542.1"/>
    </source>
</evidence>
<dbReference type="KEGG" id="aten:116297456"/>
<dbReference type="GeneID" id="116297456"/>
<organism evidence="3 4">
    <name type="scientific">Actinia tenebrosa</name>
    <name type="common">Australian red waratah sea anemone</name>
    <dbReference type="NCBI Taxonomy" id="6105"/>
    <lineage>
        <taxon>Eukaryota</taxon>
        <taxon>Metazoa</taxon>
        <taxon>Cnidaria</taxon>
        <taxon>Anthozoa</taxon>
        <taxon>Hexacorallia</taxon>
        <taxon>Actiniaria</taxon>
        <taxon>Actiniidae</taxon>
        <taxon>Actinia</taxon>
    </lineage>
</organism>
<feature type="region of interest" description="Disordered" evidence="2">
    <location>
        <begin position="1"/>
        <end position="22"/>
    </location>
</feature>
<sequence>MEGTDFDPTTEEGQININDEEYESLLPDDNVDGWSLFDKLRRKYGSRARDAMRSLRDKFKSKNPHEPVPEYLQMEDLHLTDAKTEMLREVIDNVRQRYPNANLALLEFGVGDKGQIQVRYAGREKWYNFYQRTDSTLLNNGLSKEITTALGNPNLTMLSVLSEMETTRLRGNILRIIKTPSVKASIESMNTLLNKQQENLQQLETAEEEKSKELEELPLSSSAAADLASDLRNVKAEKEALLKEMQESRVTIDDLTRQLEEAAGELNDIVNHLDNTREENQALQERIKELEDELMKQSRLTVESRAAEIADFKARLSKLLEEKSAARNQLKAALNKVAGKDAELQRLGKELTDSVDRERQVMADKAVAEEQIRQLQQAVEDLEGQLERQQEIVADQTRPEEEREAAQKEVETLQERVAELRTQKDKLEKELGLTTKEKVASFRVTFLASLRSEECP</sequence>
<evidence type="ECO:0000256" key="1">
    <source>
        <dbReference type="SAM" id="Coils"/>
    </source>
</evidence>
<reference evidence="4" key="1">
    <citation type="submission" date="2025-08" db="UniProtKB">
        <authorList>
            <consortium name="RefSeq"/>
        </authorList>
    </citation>
    <scope>IDENTIFICATION</scope>
    <source>
        <tissue evidence="4">Tentacle</tissue>
    </source>
</reference>